<evidence type="ECO:0000313" key="1">
    <source>
        <dbReference type="EMBL" id="KAF6175942.1"/>
    </source>
</evidence>
<keyword evidence="2" id="KW-1185">Reference proteome</keyword>
<sequence length="102" mass="11845">MILKKGSHLEHTCEGNIEDKNKLANALWVANYYEDGLRNIKLSRPIDVFTTIRRKFCIDLSYWTSWNVWTICMEMITGSYDEGCLKMPSLTIELLTTNPRAL</sequence>
<dbReference type="AlphaFoldDB" id="A0A7J7P9H6"/>
<evidence type="ECO:0000313" key="2">
    <source>
        <dbReference type="Proteomes" id="UP000541444"/>
    </source>
</evidence>
<proteinExistence type="predicted"/>
<organism evidence="1 2">
    <name type="scientific">Kingdonia uniflora</name>
    <dbReference type="NCBI Taxonomy" id="39325"/>
    <lineage>
        <taxon>Eukaryota</taxon>
        <taxon>Viridiplantae</taxon>
        <taxon>Streptophyta</taxon>
        <taxon>Embryophyta</taxon>
        <taxon>Tracheophyta</taxon>
        <taxon>Spermatophyta</taxon>
        <taxon>Magnoliopsida</taxon>
        <taxon>Ranunculales</taxon>
        <taxon>Circaeasteraceae</taxon>
        <taxon>Kingdonia</taxon>
    </lineage>
</organism>
<reference evidence="1 2" key="1">
    <citation type="journal article" date="2020" name="IScience">
        <title>Genome Sequencing of the Endangered Kingdonia uniflora (Circaeasteraceae, Ranunculales) Reveals Potential Mechanisms of Evolutionary Specialization.</title>
        <authorList>
            <person name="Sun Y."/>
            <person name="Deng T."/>
            <person name="Zhang A."/>
            <person name="Moore M.J."/>
            <person name="Landis J.B."/>
            <person name="Lin N."/>
            <person name="Zhang H."/>
            <person name="Zhang X."/>
            <person name="Huang J."/>
            <person name="Zhang X."/>
            <person name="Sun H."/>
            <person name="Wang H."/>
        </authorList>
    </citation>
    <scope>NUCLEOTIDE SEQUENCE [LARGE SCALE GENOMIC DNA]</scope>
    <source>
        <strain evidence="1">TB1705</strain>
        <tissue evidence="1">Leaf</tissue>
    </source>
</reference>
<gene>
    <name evidence="1" type="ORF">GIB67_003430</name>
</gene>
<protein>
    <submittedName>
        <fullName evidence="1">Uncharacterized protein</fullName>
    </submittedName>
</protein>
<accession>A0A7J7P9H6</accession>
<comment type="caution">
    <text evidence="1">The sequence shown here is derived from an EMBL/GenBank/DDBJ whole genome shotgun (WGS) entry which is preliminary data.</text>
</comment>
<name>A0A7J7P9H6_9MAGN</name>
<dbReference type="EMBL" id="JACGCM010000140">
    <property type="protein sequence ID" value="KAF6175942.1"/>
    <property type="molecule type" value="Genomic_DNA"/>
</dbReference>
<dbReference type="Proteomes" id="UP000541444">
    <property type="component" value="Unassembled WGS sequence"/>
</dbReference>